<comment type="caution">
    <text evidence="1">The sequence shown here is derived from an EMBL/GenBank/DDBJ whole genome shotgun (WGS) entry which is preliminary data.</text>
</comment>
<organism evidence="1 2">
    <name type="scientific">Rubus argutus</name>
    <name type="common">Southern blackberry</name>
    <dbReference type="NCBI Taxonomy" id="59490"/>
    <lineage>
        <taxon>Eukaryota</taxon>
        <taxon>Viridiplantae</taxon>
        <taxon>Streptophyta</taxon>
        <taxon>Embryophyta</taxon>
        <taxon>Tracheophyta</taxon>
        <taxon>Spermatophyta</taxon>
        <taxon>Magnoliopsida</taxon>
        <taxon>eudicotyledons</taxon>
        <taxon>Gunneridae</taxon>
        <taxon>Pentapetalae</taxon>
        <taxon>rosids</taxon>
        <taxon>fabids</taxon>
        <taxon>Rosales</taxon>
        <taxon>Rosaceae</taxon>
        <taxon>Rosoideae</taxon>
        <taxon>Rosoideae incertae sedis</taxon>
        <taxon>Rubus</taxon>
    </lineage>
</organism>
<proteinExistence type="predicted"/>
<dbReference type="AlphaFoldDB" id="A0AAW1XA65"/>
<reference evidence="1 2" key="1">
    <citation type="journal article" date="2023" name="G3 (Bethesda)">
        <title>A chromosome-length genome assembly and annotation of blackberry (Rubus argutus, cv. 'Hillquist').</title>
        <authorList>
            <person name="Bruna T."/>
            <person name="Aryal R."/>
            <person name="Dudchenko O."/>
            <person name="Sargent D.J."/>
            <person name="Mead D."/>
            <person name="Buti M."/>
            <person name="Cavallini A."/>
            <person name="Hytonen T."/>
            <person name="Andres J."/>
            <person name="Pham M."/>
            <person name="Weisz D."/>
            <person name="Mascagni F."/>
            <person name="Usai G."/>
            <person name="Natali L."/>
            <person name="Bassil N."/>
            <person name="Fernandez G.E."/>
            <person name="Lomsadze A."/>
            <person name="Armour M."/>
            <person name="Olukolu B."/>
            <person name="Poorten T."/>
            <person name="Britton C."/>
            <person name="Davik J."/>
            <person name="Ashrafi H."/>
            <person name="Aiden E.L."/>
            <person name="Borodovsky M."/>
            <person name="Worthington M."/>
        </authorList>
    </citation>
    <scope>NUCLEOTIDE SEQUENCE [LARGE SCALE GENOMIC DNA]</scope>
    <source>
        <strain evidence="1">PI 553951</strain>
    </source>
</reference>
<dbReference type="EMBL" id="JBEDUW010000004">
    <property type="protein sequence ID" value="KAK9933310.1"/>
    <property type="molecule type" value="Genomic_DNA"/>
</dbReference>
<evidence type="ECO:0000313" key="2">
    <source>
        <dbReference type="Proteomes" id="UP001457282"/>
    </source>
</evidence>
<keyword evidence="2" id="KW-1185">Reference proteome</keyword>
<dbReference type="Proteomes" id="UP001457282">
    <property type="component" value="Unassembled WGS sequence"/>
</dbReference>
<accession>A0AAW1XA65</accession>
<sequence>MVVSLGDLHSLYYFQEQHEKGEYFSRTVTGSMIVGFYGCSETTLGGLREIGVYMKSLNYYPIFRPNDLLPAGDYSQIKLKKDEDNNTNKHSTWVVDNNEISRIKGNGNGNFTIGNRIKYVVNEYKYLEKP</sequence>
<gene>
    <name evidence="1" type="ORF">M0R45_020511</name>
</gene>
<evidence type="ECO:0000313" key="1">
    <source>
        <dbReference type="EMBL" id="KAK9933310.1"/>
    </source>
</evidence>
<name>A0AAW1XA65_RUBAR</name>
<protein>
    <submittedName>
        <fullName evidence="1">Uncharacterized protein</fullName>
    </submittedName>
</protein>